<name>A0A834TPD6_9FABA</name>
<dbReference type="Proteomes" id="UP000634136">
    <property type="component" value="Unassembled WGS sequence"/>
</dbReference>
<keyword evidence="3" id="KW-1185">Reference proteome</keyword>
<evidence type="ECO:0000256" key="1">
    <source>
        <dbReference type="SAM" id="Coils"/>
    </source>
</evidence>
<comment type="caution">
    <text evidence="2">The sequence shown here is derived from an EMBL/GenBank/DDBJ whole genome shotgun (WGS) entry which is preliminary data.</text>
</comment>
<keyword evidence="1" id="KW-0175">Coiled coil</keyword>
<feature type="coiled-coil region" evidence="1">
    <location>
        <begin position="87"/>
        <end position="114"/>
    </location>
</feature>
<reference evidence="2" key="1">
    <citation type="submission" date="2020-09" db="EMBL/GenBank/DDBJ databases">
        <title>Genome-Enabled Discovery of Anthraquinone Biosynthesis in Senna tora.</title>
        <authorList>
            <person name="Kang S.-H."/>
            <person name="Pandey R.P."/>
            <person name="Lee C.-M."/>
            <person name="Sim J.-S."/>
            <person name="Jeong J.-T."/>
            <person name="Choi B.-S."/>
            <person name="Jung M."/>
            <person name="Ginzburg D."/>
            <person name="Zhao K."/>
            <person name="Won S.Y."/>
            <person name="Oh T.-J."/>
            <person name="Yu Y."/>
            <person name="Kim N.-H."/>
            <person name="Lee O.R."/>
            <person name="Lee T.-H."/>
            <person name="Bashyal P."/>
            <person name="Kim T.-S."/>
            <person name="Lee W.-H."/>
            <person name="Kawkins C."/>
            <person name="Kim C.-K."/>
            <person name="Kim J.S."/>
            <person name="Ahn B.O."/>
            <person name="Rhee S.Y."/>
            <person name="Sohng J.K."/>
        </authorList>
    </citation>
    <scope>NUCLEOTIDE SEQUENCE</scope>
    <source>
        <tissue evidence="2">Leaf</tissue>
    </source>
</reference>
<accession>A0A834TPD6</accession>
<dbReference type="EMBL" id="JAAIUW010000007">
    <property type="protein sequence ID" value="KAF7824536.1"/>
    <property type="molecule type" value="Genomic_DNA"/>
</dbReference>
<protein>
    <submittedName>
        <fullName evidence="2">Uncharacterized protein</fullName>
    </submittedName>
</protein>
<proteinExistence type="predicted"/>
<evidence type="ECO:0000313" key="3">
    <source>
        <dbReference type="Proteomes" id="UP000634136"/>
    </source>
</evidence>
<dbReference type="AlphaFoldDB" id="A0A834TPD6"/>
<sequence>MFELWYTGSLCECVNFWHSEKGLGCFVSNGMLKNLMSESHDPLILVVRNIDFNRIATGKEQSLPEPFLKTHKKKDSGEFVDKRSADVVVIEELQQDYRKEIEELKKLIISSRNQEQDQQDDEASN</sequence>
<organism evidence="2 3">
    <name type="scientific">Senna tora</name>
    <dbReference type="NCBI Taxonomy" id="362788"/>
    <lineage>
        <taxon>Eukaryota</taxon>
        <taxon>Viridiplantae</taxon>
        <taxon>Streptophyta</taxon>
        <taxon>Embryophyta</taxon>
        <taxon>Tracheophyta</taxon>
        <taxon>Spermatophyta</taxon>
        <taxon>Magnoliopsida</taxon>
        <taxon>eudicotyledons</taxon>
        <taxon>Gunneridae</taxon>
        <taxon>Pentapetalae</taxon>
        <taxon>rosids</taxon>
        <taxon>fabids</taxon>
        <taxon>Fabales</taxon>
        <taxon>Fabaceae</taxon>
        <taxon>Caesalpinioideae</taxon>
        <taxon>Cassia clade</taxon>
        <taxon>Senna</taxon>
    </lineage>
</organism>
<gene>
    <name evidence="2" type="ORF">G2W53_022680</name>
</gene>
<evidence type="ECO:0000313" key="2">
    <source>
        <dbReference type="EMBL" id="KAF7824536.1"/>
    </source>
</evidence>